<evidence type="ECO:0000313" key="5">
    <source>
        <dbReference type="Proteomes" id="UP000310689"/>
    </source>
</evidence>
<dbReference type="GO" id="GO:0006782">
    <property type="term" value="P:protoporphyrinogen IX biosynthetic process"/>
    <property type="evidence" value="ECO:0007669"/>
    <property type="project" value="UniProtKB-UniPathway"/>
</dbReference>
<dbReference type="GO" id="GO:0004852">
    <property type="term" value="F:uroporphyrinogen-III synthase activity"/>
    <property type="evidence" value="ECO:0007669"/>
    <property type="project" value="InterPro"/>
</dbReference>
<gene>
    <name evidence="3" type="ORF">E3P86_03583</name>
    <name evidence="2" type="ORF">E3P90_02959</name>
</gene>
<feature type="domain" description="Tetrapyrrole biosynthesis uroporphyrinogen III synthase" evidence="1">
    <location>
        <begin position="20"/>
        <end position="77"/>
    </location>
</feature>
<name>A0A4T0HDH3_WALIC</name>
<evidence type="ECO:0000313" key="3">
    <source>
        <dbReference type="EMBL" id="TIB29973.1"/>
    </source>
</evidence>
<reference evidence="4 5" key="1">
    <citation type="submission" date="2019-03" db="EMBL/GenBank/DDBJ databases">
        <title>Sequencing 23 genomes of Wallemia ichthyophaga.</title>
        <authorList>
            <person name="Gostincar C."/>
        </authorList>
    </citation>
    <scope>NUCLEOTIDE SEQUENCE [LARGE SCALE GENOMIC DNA]</scope>
    <source>
        <strain evidence="3 5">EXF-6200</strain>
        <strain evidence="2 4">EXF-8621</strain>
    </source>
</reference>
<proteinExistence type="predicted"/>
<dbReference type="Gene3D" id="3.40.50.10090">
    <property type="match status" value="1"/>
</dbReference>
<comment type="caution">
    <text evidence="2">The sequence shown here is derived from an EMBL/GenBank/DDBJ whole genome shotgun (WGS) entry which is preliminary data.</text>
</comment>
<dbReference type="InterPro" id="IPR003754">
    <property type="entry name" value="4pyrrol_synth_uPrphyn_synth"/>
</dbReference>
<dbReference type="EMBL" id="SPOF01000033">
    <property type="protein sequence ID" value="TIB10173.1"/>
    <property type="molecule type" value="Genomic_DNA"/>
</dbReference>
<protein>
    <recommendedName>
        <fullName evidence="1">Tetrapyrrole biosynthesis uroporphyrinogen III synthase domain-containing protein</fullName>
    </recommendedName>
</protein>
<dbReference type="InterPro" id="IPR036108">
    <property type="entry name" value="4pyrrol_syn_uPrphyn_synt_sf"/>
</dbReference>
<sequence>MTTSPSTSSAIVFKEYSDIYNSAIERARFRPIFVPVLNSIHGDIDELARVMSDGAGAYDGVVVTSQRAVEAWKSAAEVAQNAPMSTSGDAHARAHLKQA</sequence>
<evidence type="ECO:0000259" key="1">
    <source>
        <dbReference type="Pfam" id="PF02602"/>
    </source>
</evidence>
<evidence type="ECO:0000313" key="2">
    <source>
        <dbReference type="EMBL" id="TIB10173.1"/>
    </source>
</evidence>
<dbReference type="AlphaFoldDB" id="A0A4T0HDH3"/>
<organism evidence="2 4">
    <name type="scientific">Wallemia ichthyophaga</name>
    <dbReference type="NCBI Taxonomy" id="245174"/>
    <lineage>
        <taxon>Eukaryota</taxon>
        <taxon>Fungi</taxon>
        <taxon>Dikarya</taxon>
        <taxon>Basidiomycota</taxon>
        <taxon>Wallemiomycotina</taxon>
        <taxon>Wallemiomycetes</taxon>
        <taxon>Wallemiales</taxon>
        <taxon>Wallemiaceae</taxon>
        <taxon>Wallemia</taxon>
    </lineage>
</organism>
<dbReference type="Pfam" id="PF02602">
    <property type="entry name" value="HEM4"/>
    <property type="match status" value="1"/>
</dbReference>
<dbReference type="UniPathway" id="UPA00251">
    <property type="reaction ID" value="UER00320"/>
</dbReference>
<dbReference type="Proteomes" id="UP000310689">
    <property type="component" value="Unassembled WGS sequence"/>
</dbReference>
<accession>A0A4T0HDH3</accession>
<dbReference type="SUPFAM" id="SSF69618">
    <property type="entry name" value="HemD-like"/>
    <property type="match status" value="1"/>
</dbReference>
<dbReference type="EMBL" id="SPOI01000277">
    <property type="protein sequence ID" value="TIB29973.1"/>
    <property type="molecule type" value="Genomic_DNA"/>
</dbReference>
<dbReference type="OrthoDB" id="5595751at2759"/>
<evidence type="ECO:0000313" key="4">
    <source>
        <dbReference type="Proteomes" id="UP000306954"/>
    </source>
</evidence>
<dbReference type="Proteomes" id="UP000306954">
    <property type="component" value="Unassembled WGS sequence"/>
</dbReference>